<keyword evidence="7" id="KW-0686">Riboflavin biosynthesis</keyword>
<dbReference type="RefSeq" id="WP_149265137.1">
    <property type="nucleotide sequence ID" value="NZ_VFJB01000001.1"/>
</dbReference>
<dbReference type="FunFam" id="2.40.30.20:FF:000003">
    <property type="entry name" value="Riboflavin synthase, alpha subunit"/>
    <property type="match status" value="1"/>
</dbReference>
<comment type="pathway">
    <text evidence="3">Cofactor biosynthesis; riboflavin biosynthesis; riboflavin from 2-hydroxy-3-oxobutyl phosphate and 5-amino-6-(D-ribitylamino)uracil: step 2/2.</text>
</comment>
<gene>
    <name evidence="13" type="ORF">FHQ18_00100</name>
</gene>
<feature type="repeat" description="Lumazine-binding" evidence="11">
    <location>
        <begin position="1"/>
        <end position="96"/>
    </location>
</feature>
<evidence type="ECO:0000256" key="8">
    <source>
        <dbReference type="ARBA" id="ARBA00022679"/>
    </source>
</evidence>
<dbReference type="InterPro" id="IPR023366">
    <property type="entry name" value="ATP_synth_asu-like_sf"/>
</dbReference>
<name>A0A5A8F5B9_9BACT</name>
<evidence type="ECO:0000256" key="3">
    <source>
        <dbReference type="ARBA" id="ARBA00004887"/>
    </source>
</evidence>
<keyword evidence="14" id="KW-1185">Reference proteome</keyword>
<evidence type="ECO:0000256" key="7">
    <source>
        <dbReference type="ARBA" id="ARBA00022619"/>
    </source>
</evidence>
<proteinExistence type="predicted"/>
<comment type="function">
    <text evidence="2">Catalyzes the dismutation of two molecules of 6,7-dimethyl-8-ribityllumazine, resulting in the formation of riboflavin and 5-amino-6-(D-ribitylamino)uracil.</text>
</comment>
<sequence>MFTGIVEEIGKVKGVQNKGNSSVLTIECNKVLENTNIGDSISVNGVCLTVATMGNNFFSADVSYETLNKSSLKYLKNGDVVNLERALTLTTRLGGHLVLGHVDGIGVIKGLRRIGESYILTVSYPEHLDRYIAEKGSVSVDGISLTVAEEKSYTFDVAVIPHTFESTALKYKKVGDYVNLEVDVIARYLEKLLKKEEKTSKLYENVQYLKGLEDF</sequence>
<dbReference type="InterPro" id="IPR017938">
    <property type="entry name" value="Riboflavin_synthase-like_b-brl"/>
</dbReference>
<evidence type="ECO:0000256" key="6">
    <source>
        <dbReference type="ARBA" id="ARBA00013950"/>
    </source>
</evidence>
<dbReference type="PIRSF" id="PIRSF000498">
    <property type="entry name" value="Riboflavin_syn_A"/>
    <property type="match status" value="1"/>
</dbReference>
<dbReference type="GO" id="GO:0004746">
    <property type="term" value="F:riboflavin synthase activity"/>
    <property type="evidence" value="ECO:0007669"/>
    <property type="project" value="UniProtKB-UniRule"/>
</dbReference>
<dbReference type="Proteomes" id="UP000322876">
    <property type="component" value="Unassembled WGS sequence"/>
</dbReference>
<comment type="caution">
    <text evidence="13">The sequence shown here is derived from an EMBL/GenBank/DDBJ whole genome shotgun (WGS) entry which is preliminary data.</text>
</comment>
<evidence type="ECO:0000313" key="14">
    <source>
        <dbReference type="Proteomes" id="UP000322876"/>
    </source>
</evidence>
<dbReference type="InterPro" id="IPR026017">
    <property type="entry name" value="Lumazine-bd_dom"/>
</dbReference>
<evidence type="ECO:0000256" key="10">
    <source>
        <dbReference type="NCBIfam" id="TIGR00187"/>
    </source>
</evidence>
<dbReference type="GO" id="GO:0009231">
    <property type="term" value="P:riboflavin biosynthetic process"/>
    <property type="evidence" value="ECO:0007669"/>
    <property type="project" value="UniProtKB-KW"/>
</dbReference>
<evidence type="ECO:0000256" key="4">
    <source>
        <dbReference type="ARBA" id="ARBA00011233"/>
    </source>
</evidence>
<dbReference type="Gene3D" id="2.40.30.20">
    <property type="match status" value="2"/>
</dbReference>
<keyword evidence="8 13" id="KW-0808">Transferase</keyword>
<evidence type="ECO:0000256" key="9">
    <source>
        <dbReference type="ARBA" id="ARBA00022737"/>
    </source>
</evidence>
<dbReference type="FunFam" id="2.40.30.20:FF:000004">
    <property type="entry name" value="Riboflavin synthase, alpha subunit"/>
    <property type="match status" value="1"/>
</dbReference>
<dbReference type="CDD" id="cd00402">
    <property type="entry name" value="Riboflavin_synthase_like"/>
    <property type="match status" value="1"/>
</dbReference>
<evidence type="ECO:0000256" key="5">
    <source>
        <dbReference type="ARBA" id="ARBA00012827"/>
    </source>
</evidence>
<comment type="subunit">
    <text evidence="4">Homotrimer.</text>
</comment>
<accession>A0A5A8F5B9</accession>
<feature type="domain" description="Lumazine-binding" evidence="12">
    <location>
        <begin position="1"/>
        <end position="96"/>
    </location>
</feature>
<dbReference type="Pfam" id="PF00677">
    <property type="entry name" value="Lum_binding"/>
    <property type="match status" value="2"/>
</dbReference>
<protein>
    <recommendedName>
        <fullName evidence="6 10">Riboflavin synthase</fullName>
        <ecNumber evidence="5 10">2.5.1.9</ecNumber>
    </recommendedName>
</protein>
<evidence type="ECO:0000256" key="1">
    <source>
        <dbReference type="ARBA" id="ARBA00000968"/>
    </source>
</evidence>
<dbReference type="SUPFAM" id="SSF63380">
    <property type="entry name" value="Riboflavin synthase domain-like"/>
    <property type="match status" value="2"/>
</dbReference>
<keyword evidence="9" id="KW-0677">Repeat</keyword>
<dbReference type="OrthoDB" id="9788537at2"/>
<evidence type="ECO:0000259" key="12">
    <source>
        <dbReference type="PROSITE" id="PS51177"/>
    </source>
</evidence>
<dbReference type="NCBIfam" id="NF009566">
    <property type="entry name" value="PRK13020.1"/>
    <property type="match status" value="1"/>
</dbReference>
<dbReference type="EC" id="2.5.1.9" evidence="5 10"/>
<dbReference type="InterPro" id="IPR001783">
    <property type="entry name" value="Lumazine-bd"/>
</dbReference>
<dbReference type="PANTHER" id="PTHR21098:SF12">
    <property type="entry name" value="RIBOFLAVIN SYNTHASE"/>
    <property type="match status" value="1"/>
</dbReference>
<dbReference type="AlphaFoldDB" id="A0A5A8F5B9"/>
<dbReference type="PROSITE" id="PS51177">
    <property type="entry name" value="LUMAZINE_BIND"/>
    <property type="match status" value="2"/>
</dbReference>
<feature type="domain" description="Lumazine-binding" evidence="12">
    <location>
        <begin position="97"/>
        <end position="193"/>
    </location>
</feature>
<evidence type="ECO:0000256" key="11">
    <source>
        <dbReference type="PROSITE-ProRule" id="PRU00524"/>
    </source>
</evidence>
<dbReference type="NCBIfam" id="TIGR00187">
    <property type="entry name" value="ribE"/>
    <property type="match status" value="1"/>
</dbReference>
<dbReference type="NCBIfam" id="NF006767">
    <property type="entry name" value="PRK09289.1"/>
    <property type="match status" value="1"/>
</dbReference>
<evidence type="ECO:0000256" key="2">
    <source>
        <dbReference type="ARBA" id="ARBA00002803"/>
    </source>
</evidence>
<dbReference type="PANTHER" id="PTHR21098">
    <property type="entry name" value="RIBOFLAVIN SYNTHASE ALPHA CHAIN"/>
    <property type="match status" value="1"/>
</dbReference>
<comment type="catalytic activity">
    <reaction evidence="1">
        <text>2 6,7-dimethyl-8-(1-D-ribityl)lumazine + H(+) = 5-amino-6-(D-ribitylamino)uracil + riboflavin</text>
        <dbReference type="Rhea" id="RHEA:20772"/>
        <dbReference type="ChEBI" id="CHEBI:15378"/>
        <dbReference type="ChEBI" id="CHEBI:15934"/>
        <dbReference type="ChEBI" id="CHEBI:57986"/>
        <dbReference type="ChEBI" id="CHEBI:58201"/>
        <dbReference type="EC" id="2.5.1.9"/>
    </reaction>
</comment>
<evidence type="ECO:0000313" key="13">
    <source>
        <dbReference type="EMBL" id="KAA0259316.1"/>
    </source>
</evidence>
<feature type="repeat" description="Lumazine-binding" evidence="11">
    <location>
        <begin position="97"/>
        <end position="193"/>
    </location>
</feature>
<organism evidence="13 14">
    <name type="scientific">Deferribacter autotrophicus</name>
    <dbReference type="NCBI Taxonomy" id="500465"/>
    <lineage>
        <taxon>Bacteria</taxon>
        <taxon>Pseudomonadati</taxon>
        <taxon>Deferribacterota</taxon>
        <taxon>Deferribacteres</taxon>
        <taxon>Deferribacterales</taxon>
        <taxon>Deferribacteraceae</taxon>
        <taxon>Deferribacter</taxon>
    </lineage>
</organism>
<reference evidence="13 14" key="1">
    <citation type="submission" date="2019-06" db="EMBL/GenBank/DDBJ databases">
        <title>Genomic insights into carbon and energy metabolism of Deferribacter autotrophicus revealed new metabolic traits in the phylum Deferribacteres.</title>
        <authorList>
            <person name="Slobodkin A.I."/>
            <person name="Slobodkina G.B."/>
            <person name="Allioux M."/>
            <person name="Alain K."/>
            <person name="Jebbar M."/>
            <person name="Shadrin V."/>
            <person name="Kublanov I.V."/>
            <person name="Toshchakov S.V."/>
            <person name="Bonch-Osmolovskaya E.A."/>
        </authorList>
    </citation>
    <scope>NUCLEOTIDE SEQUENCE [LARGE SCALE GENOMIC DNA]</scope>
    <source>
        <strain evidence="13 14">SL50</strain>
    </source>
</reference>
<dbReference type="EMBL" id="VFJB01000001">
    <property type="protein sequence ID" value="KAA0259316.1"/>
    <property type="molecule type" value="Genomic_DNA"/>
</dbReference>